<evidence type="ECO:0000259" key="2">
    <source>
        <dbReference type="Pfam" id="PF00646"/>
    </source>
</evidence>
<sequence length="379" mass="43630">MEHLNTTTNDHSGFEDSSNKDDGNNEEEDDNEGEEEVSGMDFADSKKITGRKCTMDYDEDTPIKEVAKTYILHYLPAKSLARCRLVSKEWDSWISSPFFKHSQSQHFSQTSGFFRDEDKTTTCFISLDYFSYGVPYPCLSFLPKKAFIKSSCNGLLLCQSFEDDENYVCNPANKQWIELPKYSFYHGKEPKKCEEPILYFDIYDSKTKSWRICDEICTDLNESDIKTDGIFVNGVVYWETTGGKLLAFDMKNKIYSIQTLPVFGGVLSKVHGEICYVKGYYRHSDKEFVLNVHHGGGLMTLKNTITFGVPCDDVIVESGNKKVVKCEILGNSCDDVVAVILKRSQWYESLFVYHVKDRRVEGPWFLQRYFKKGSICHKY</sequence>
<dbReference type="PANTHER" id="PTHR35546:SF25">
    <property type="entry name" value="F-BOX DOMAIN-CONTAINING PROTEIN"/>
    <property type="match status" value="1"/>
</dbReference>
<proteinExistence type="predicted"/>
<dbReference type="Gene3D" id="1.20.1280.50">
    <property type="match status" value="1"/>
</dbReference>
<dbReference type="InterPro" id="IPR001810">
    <property type="entry name" value="F-box_dom"/>
</dbReference>
<feature type="domain" description="F-box" evidence="2">
    <location>
        <begin position="69"/>
        <end position="101"/>
    </location>
</feature>
<feature type="compositionally biased region" description="Polar residues" evidence="1">
    <location>
        <begin position="1"/>
        <end position="11"/>
    </location>
</feature>
<dbReference type="Pfam" id="PF00646">
    <property type="entry name" value="F-box"/>
    <property type="match status" value="1"/>
</dbReference>
<organism evidence="4 5">
    <name type="scientific">Lactuca virosa</name>
    <dbReference type="NCBI Taxonomy" id="75947"/>
    <lineage>
        <taxon>Eukaryota</taxon>
        <taxon>Viridiplantae</taxon>
        <taxon>Streptophyta</taxon>
        <taxon>Embryophyta</taxon>
        <taxon>Tracheophyta</taxon>
        <taxon>Spermatophyta</taxon>
        <taxon>Magnoliopsida</taxon>
        <taxon>eudicotyledons</taxon>
        <taxon>Gunneridae</taxon>
        <taxon>Pentapetalae</taxon>
        <taxon>asterids</taxon>
        <taxon>campanulids</taxon>
        <taxon>Asterales</taxon>
        <taxon>Asteraceae</taxon>
        <taxon>Cichorioideae</taxon>
        <taxon>Cichorieae</taxon>
        <taxon>Lactucinae</taxon>
        <taxon>Lactuca</taxon>
    </lineage>
</organism>
<feature type="region of interest" description="Disordered" evidence="1">
    <location>
        <begin position="1"/>
        <end position="41"/>
    </location>
</feature>
<feature type="compositionally biased region" description="Acidic residues" evidence="1">
    <location>
        <begin position="24"/>
        <end position="38"/>
    </location>
</feature>
<evidence type="ECO:0000259" key="3">
    <source>
        <dbReference type="Pfam" id="PF07734"/>
    </source>
</evidence>
<reference evidence="4 5" key="1">
    <citation type="submission" date="2022-01" db="EMBL/GenBank/DDBJ databases">
        <authorList>
            <person name="Xiong W."/>
            <person name="Schranz E."/>
        </authorList>
    </citation>
    <scope>NUCLEOTIDE SEQUENCE [LARGE SCALE GENOMIC DNA]</scope>
</reference>
<evidence type="ECO:0000313" key="5">
    <source>
        <dbReference type="Proteomes" id="UP001157418"/>
    </source>
</evidence>
<dbReference type="InterPro" id="IPR055290">
    <property type="entry name" value="At3g26010-like"/>
</dbReference>
<evidence type="ECO:0008006" key="6">
    <source>
        <dbReference type="Google" id="ProtNLM"/>
    </source>
</evidence>
<evidence type="ECO:0000256" key="1">
    <source>
        <dbReference type="SAM" id="MobiDB-lite"/>
    </source>
</evidence>
<dbReference type="Proteomes" id="UP001157418">
    <property type="component" value="Unassembled WGS sequence"/>
</dbReference>
<dbReference type="PANTHER" id="PTHR35546">
    <property type="entry name" value="F-BOX PROTEIN INTERACTION DOMAIN PROTEIN-RELATED"/>
    <property type="match status" value="1"/>
</dbReference>
<name>A0AAU9M0K4_9ASTR</name>
<comment type="caution">
    <text evidence="4">The sequence shown here is derived from an EMBL/GenBank/DDBJ whole genome shotgun (WGS) entry which is preliminary data.</text>
</comment>
<dbReference type="EMBL" id="CAKMRJ010001112">
    <property type="protein sequence ID" value="CAH1420621.1"/>
    <property type="molecule type" value="Genomic_DNA"/>
</dbReference>
<evidence type="ECO:0000313" key="4">
    <source>
        <dbReference type="EMBL" id="CAH1420621.1"/>
    </source>
</evidence>
<feature type="domain" description="F-box associated beta-propeller type 1" evidence="3">
    <location>
        <begin position="151"/>
        <end position="262"/>
    </location>
</feature>
<dbReference type="AlphaFoldDB" id="A0AAU9M0K4"/>
<keyword evidence="5" id="KW-1185">Reference proteome</keyword>
<protein>
    <recommendedName>
        <fullName evidence="6">F-box domain-containing protein</fullName>
    </recommendedName>
</protein>
<feature type="compositionally biased region" description="Basic and acidic residues" evidence="1">
    <location>
        <begin position="12"/>
        <end position="23"/>
    </location>
</feature>
<accession>A0AAU9M0K4</accession>
<dbReference type="SUPFAM" id="SSF81383">
    <property type="entry name" value="F-box domain"/>
    <property type="match status" value="1"/>
</dbReference>
<dbReference type="InterPro" id="IPR036047">
    <property type="entry name" value="F-box-like_dom_sf"/>
</dbReference>
<dbReference type="Pfam" id="PF07734">
    <property type="entry name" value="FBA_1"/>
    <property type="match status" value="1"/>
</dbReference>
<gene>
    <name evidence="4" type="ORF">LVIROSA_LOCUS8071</name>
</gene>
<dbReference type="InterPro" id="IPR006527">
    <property type="entry name" value="F-box-assoc_dom_typ1"/>
</dbReference>